<dbReference type="PANTHER" id="PTHR37048">
    <property type="entry name" value="QUESTIONABLE PROTEIN"/>
    <property type="match status" value="1"/>
</dbReference>
<evidence type="ECO:0000313" key="3">
    <source>
        <dbReference type="Proteomes" id="UP000235786"/>
    </source>
</evidence>
<keyword evidence="1" id="KW-0472">Membrane</keyword>
<dbReference type="PANTHER" id="PTHR37048:SF2">
    <property type="entry name" value="QUESTIONABLE PROTEIN"/>
    <property type="match status" value="1"/>
</dbReference>
<reference evidence="2 3" key="1">
    <citation type="submission" date="2016-04" db="EMBL/GenBank/DDBJ databases">
        <title>A degradative enzymes factory behind the ericoid mycorrhizal symbiosis.</title>
        <authorList>
            <consortium name="DOE Joint Genome Institute"/>
            <person name="Martino E."/>
            <person name="Morin E."/>
            <person name="Grelet G."/>
            <person name="Kuo A."/>
            <person name="Kohler A."/>
            <person name="Daghino S."/>
            <person name="Barry K."/>
            <person name="Choi C."/>
            <person name="Cichocki N."/>
            <person name="Clum A."/>
            <person name="Copeland A."/>
            <person name="Hainaut M."/>
            <person name="Haridas S."/>
            <person name="Labutti K."/>
            <person name="Lindquist E."/>
            <person name="Lipzen A."/>
            <person name="Khouja H.-R."/>
            <person name="Murat C."/>
            <person name="Ohm R."/>
            <person name="Olson A."/>
            <person name="Spatafora J."/>
            <person name="Veneault-Fourrey C."/>
            <person name="Henrissat B."/>
            <person name="Grigoriev I."/>
            <person name="Martin F."/>
            <person name="Perotto S."/>
        </authorList>
    </citation>
    <scope>NUCLEOTIDE SEQUENCE [LARGE SCALE GENOMIC DNA]</scope>
    <source>
        <strain evidence="2 3">F</strain>
    </source>
</reference>
<protein>
    <submittedName>
        <fullName evidence="2">Uncharacterized protein</fullName>
    </submittedName>
</protein>
<name>A0A2J6RZD2_HYAVF</name>
<feature type="transmembrane region" description="Helical" evidence="1">
    <location>
        <begin position="312"/>
        <end position="331"/>
    </location>
</feature>
<keyword evidence="3" id="KW-1185">Reference proteome</keyword>
<dbReference type="Proteomes" id="UP000235786">
    <property type="component" value="Unassembled WGS sequence"/>
</dbReference>
<keyword evidence="1" id="KW-0812">Transmembrane</keyword>
<dbReference type="OrthoDB" id="3537171at2759"/>
<keyword evidence="1" id="KW-1133">Transmembrane helix</keyword>
<gene>
    <name evidence="2" type="ORF">L207DRAFT_562965</name>
</gene>
<proteinExistence type="predicted"/>
<dbReference type="EMBL" id="KZ613941">
    <property type="protein sequence ID" value="PMD43867.1"/>
    <property type="molecule type" value="Genomic_DNA"/>
</dbReference>
<accession>A0A2J6RZD2</accession>
<sequence length="333" mass="37349">MPSTAFSADQARDDQRSPALIPGDVCVGCIVWLPPKLPHEEDVSCNRHGCCCGTFLKARGYNHPVIVLKIQQRANSRIPGDLICTVACATSFDDTPLQLYRERRLRKPRYQESIPILDSTSSSFEANSQIVKHLVLEKGRLRKQSYVRLDHTYEVPVSMLTQYHKGRCRAYKMRLPEASYHKLMEEFALVPEAFEDTDTLFETAASRLAALAYPAAVAQNATLVRPSTHLSPGLVVPQVYQPPVYQPLVYQPPVYQQSSARVSQPAPPIATPIARYGSTSFTQPHRCTASHYPNTLPYSISPESFDPKPTTSFLMICVLGVMVVSYVWWSFSR</sequence>
<organism evidence="2 3">
    <name type="scientific">Hyaloscypha variabilis (strain UAMH 11265 / GT02V1 / F)</name>
    <name type="common">Meliniomyces variabilis</name>
    <dbReference type="NCBI Taxonomy" id="1149755"/>
    <lineage>
        <taxon>Eukaryota</taxon>
        <taxon>Fungi</taxon>
        <taxon>Dikarya</taxon>
        <taxon>Ascomycota</taxon>
        <taxon>Pezizomycotina</taxon>
        <taxon>Leotiomycetes</taxon>
        <taxon>Helotiales</taxon>
        <taxon>Hyaloscyphaceae</taxon>
        <taxon>Hyaloscypha</taxon>
        <taxon>Hyaloscypha variabilis</taxon>
    </lineage>
</organism>
<evidence type="ECO:0000313" key="2">
    <source>
        <dbReference type="EMBL" id="PMD43867.1"/>
    </source>
</evidence>
<dbReference type="AlphaFoldDB" id="A0A2J6RZD2"/>
<evidence type="ECO:0000256" key="1">
    <source>
        <dbReference type="SAM" id="Phobius"/>
    </source>
</evidence>
<dbReference type="STRING" id="1149755.A0A2J6RZD2"/>